<evidence type="ECO:0000256" key="4">
    <source>
        <dbReference type="ARBA" id="ARBA00022801"/>
    </source>
</evidence>
<dbReference type="Proteomes" id="UP001177023">
    <property type="component" value="Unassembled WGS sequence"/>
</dbReference>
<evidence type="ECO:0000256" key="2">
    <source>
        <dbReference type="ARBA" id="ARBA00022670"/>
    </source>
</evidence>
<keyword evidence="5" id="KW-0788">Thiol protease</keyword>
<dbReference type="InterPro" id="IPR038765">
    <property type="entry name" value="Papain-like_cys_pep_sf"/>
</dbReference>
<keyword evidence="11" id="KW-1185">Reference proteome</keyword>
<dbReference type="InterPro" id="IPR025661">
    <property type="entry name" value="Pept_asp_AS"/>
</dbReference>
<dbReference type="EMBL" id="CATQJA010002664">
    <property type="protein sequence ID" value="CAJ0581997.1"/>
    <property type="molecule type" value="Genomic_DNA"/>
</dbReference>
<keyword evidence="7" id="KW-1015">Disulfide bond</keyword>
<evidence type="ECO:0000313" key="11">
    <source>
        <dbReference type="Proteomes" id="UP001177023"/>
    </source>
</evidence>
<evidence type="ECO:0000259" key="9">
    <source>
        <dbReference type="SMART" id="SM00645"/>
    </source>
</evidence>
<comment type="similarity">
    <text evidence="1">Belongs to the peptidase C1 family.</text>
</comment>
<dbReference type="InterPro" id="IPR000169">
    <property type="entry name" value="Pept_cys_AS"/>
</dbReference>
<evidence type="ECO:0000256" key="5">
    <source>
        <dbReference type="ARBA" id="ARBA00022807"/>
    </source>
</evidence>
<dbReference type="InterPro" id="IPR025660">
    <property type="entry name" value="Pept_his_AS"/>
</dbReference>
<evidence type="ECO:0000256" key="6">
    <source>
        <dbReference type="ARBA" id="ARBA00023145"/>
    </source>
</evidence>
<organism evidence="10 11">
    <name type="scientific">Mesorhabditis spiculigera</name>
    <dbReference type="NCBI Taxonomy" id="96644"/>
    <lineage>
        <taxon>Eukaryota</taxon>
        <taxon>Metazoa</taxon>
        <taxon>Ecdysozoa</taxon>
        <taxon>Nematoda</taxon>
        <taxon>Chromadorea</taxon>
        <taxon>Rhabditida</taxon>
        <taxon>Rhabditina</taxon>
        <taxon>Rhabditomorpha</taxon>
        <taxon>Rhabditoidea</taxon>
        <taxon>Rhabditidae</taxon>
        <taxon>Mesorhabditinae</taxon>
        <taxon>Mesorhabditis</taxon>
    </lineage>
</organism>
<keyword evidence="4" id="KW-0378">Hydrolase</keyword>
<evidence type="ECO:0000313" key="10">
    <source>
        <dbReference type="EMBL" id="CAJ0581997.1"/>
    </source>
</evidence>
<dbReference type="PRINTS" id="PR00705">
    <property type="entry name" value="PAPAIN"/>
</dbReference>
<dbReference type="GO" id="GO:0006508">
    <property type="term" value="P:proteolysis"/>
    <property type="evidence" value="ECO:0007669"/>
    <property type="project" value="UniProtKB-KW"/>
</dbReference>
<protein>
    <recommendedName>
        <fullName evidence="9">Peptidase C1A papain C-terminal domain-containing protein</fullName>
    </recommendedName>
</protein>
<evidence type="ECO:0000256" key="8">
    <source>
        <dbReference type="SAM" id="SignalP"/>
    </source>
</evidence>
<dbReference type="Pfam" id="PF00112">
    <property type="entry name" value="Peptidase_C1"/>
    <property type="match status" value="1"/>
</dbReference>
<dbReference type="PANTHER" id="PTHR12411">
    <property type="entry name" value="CYSTEINE PROTEASE FAMILY C1-RELATED"/>
    <property type="match status" value="1"/>
</dbReference>
<dbReference type="FunFam" id="3.90.70.10:FF:000031">
    <property type="entry name" value="Cathepsin B"/>
    <property type="match status" value="1"/>
</dbReference>
<dbReference type="SUPFAM" id="SSF54001">
    <property type="entry name" value="Cysteine proteinases"/>
    <property type="match status" value="1"/>
</dbReference>
<dbReference type="Gene3D" id="3.90.70.10">
    <property type="entry name" value="Cysteine proteinases"/>
    <property type="match status" value="1"/>
</dbReference>
<dbReference type="PROSITE" id="PS00639">
    <property type="entry name" value="THIOL_PROTEASE_HIS"/>
    <property type="match status" value="1"/>
</dbReference>
<feature type="signal peptide" evidence="8">
    <location>
        <begin position="1"/>
        <end position="23"/>
    </location>
</feature>
<dbReference type="CDD" id="cd02620">
    <property type="entry name" value="Peptidase_C1A_CathepsinB"/>
    <property type="match status" value="1"/>
</dbReference>
<dbReference type="AlphaFoldDB" id="A0AA36D924"/>
<evidence type="ECO:0000256" key="3">
    <source>
        <dbReference type="ARBA" id="ARBA00022729"/>
    </source>
</evidence>
<feature type="domain" description="Peptidase C1A papain C-terminal" evidence="9">
    <location>
        <begin position="91"/>
        <end position="345"/>
    </location>
</feature>
<feature type="non-terminal residue" evidence="10">
    <location>
        <position position="1"/>
    </location>
</feature>
<evidence type="ECO:0000256" key="1">
    <source>
        <dbReference type="ARBA" id="ARBA00008455"/>
    </source>
</evidence>
<proteinExistence type="inferred from homology"/>
<dbReference type="InterPro" id="IPR013128">
    <property type="entry name" value="Peptidase_C1A"/>
</dbReference>
<dbReference type="PROSITE" id="PS00139">
    <property type="entry name" value="THIOL_PROTEASE_CYS"/>
    <property type="match status" value="1"/>
</dbReference>
<comment type="caution">
    <text evidence="10">The sequence shown here is derived from an EMBL/GenBank/DDBJ whole genome shotgun (WGS) entry which is preliminary data.</text>
</comment>
<dbReference type="SMART" id="SM00645">
    <property type="entry name" value="Pept_C1"/>
    <property type="match status" value="1"/>
</dbReference>
<keyword evidence="2" id="KW-0645">Protease</keyword>
<name>A0AA36D924_9BILA</name>
<dbReference type="GO" id="GO:0008234">
    <property type="term" value="F:cysteine-type peptidase activity"/>
    <property type="evidence" value="ECO:0007669"/>
    <property type="project" value="UniProtKB-KW"/>
</dbReference>
<dbReference type="PROSITE" id="PS00640">
    <property type="entry name" value="THIOL_PROTEASE_ASN"/>
    <property type="match status" value="1"/>
</dbReference>
<reference evidence="10" key="1">
    <citation type="submission" date="2023-06" db="EMBL/GenBank/DDBJ databases">
        <authorList>
            <person name="Delattre M."/>
        </authorList>
    </citation>
    <scope>NUCLEOTIDE SEQUENCE</scope>
    <source>
        <strain evidence="10">AF72</strain>
    </source>
</reference>
<gene>
    <name evidence="10" type="ORF">MSPICULIGERA_LOCUS20142</name>
</gene>
<feature type="chain" id="PRO_5041409602" description="Peptidase C1A papain C-terminal domain-containing protein" evidence="8">
    <location>
        <begin position="24"/>
        <end position="348"/>
    </location>
</feature>
<keyword evidence="6" id="KW-0865">Zymogen</keyword>
<keyword evidence="3 8" id="KW-0732">Signal</keyword>
<accession>A0AA36D924</accession>
<dbReference type="InterPro" id="IPR000668">
    <property type="entry name" value="Peptidase_C1A_C"/>
</dbReference>
<evidence type="ECO:0000256" key="7">
    <source>
        <dbReference type="ARBA" id="ARBA00023157"/>
    </source>
</evidence>
<sequence length="348" mass="37805">MKFLVVALALPLAFHALTLKGSAKISDEARKLSGKELVDYVNSVQSAWTAKLNPRFAAYPDKVKQKLMGVKNIAVPMEYRVNEVDTILDGVPASFDGRVQWGAMCPSVKNIRDQSSCGSCWAFGAAEAMTDRTCIASQGKFTDPLSADDILACCGFSCGDGCEGGYPIEAWQFWVHKGVVTGGSYQSKSGCMPYPFAPCEHHTNATHYQPCPGQIYPTPKCQKQCQSGYANQYSQDKHYGSSAYSVSSKVAAIQSEVYANGPVEVAYEVYEDFEHYTGGVYVHTAGQLLGGHAVKLLGWGTDSASGLDYWLIANSWNEDWGENGYFRIVRGRDECGIESGVVAGKPKV</sequence>